<dbReference type="Gene3D" id="1.25.70.10">
    <property type="entry name" value="Transcription termination factor 3, mitochondrial"/>
    <property type="match status" value="1"/>
</dbReference>
<dbReference type="GO" id="GO:0006353">
    <property type="term" value="P:DNA-templated transcription termination"/>
    <property type="evidence" value="ECO:0007669"/>
    <property type="project" value="UniProtKB-KW"/>
</dbReference>
<dbReference type="HOGENOM" id="CLU_2363075_0_0_1"/>
<dbReference type="Gramene" id="OB02G29190.1">
    <property type="protein sequence ID" value="OB02G29190.1"/>
    <property type="gene ID" value="OB02G29190"/>
</dbReference>
<comment type="similarity">
    <text evidence="1">Belongs to the mTERF family.</text>
</comment>
<accession>J3LE52</accession>
<dbReference type="InterPro" id="IPR003690">
    <property type="entry name" value="MTERF"/>
</dbReference>
<dbReference type="AlphaFoldDB" id="J3LE52"/>
<dbReference type="EnsemblPlants" id="OB02G29190.1">
    <property type="protein sequence ID" value="OB02G29190.1"/>
    <property type="gene ID" value="OB02G29190"/>
</dbReference>
<dbReference type="STRING" id="4533.J3LE52"/>
<reference evidence="4" key="1">
    <citation type="submission" date="2013-04" db="UniProtKB">
        <authorList>
            <consortium name="EnsemblPlants"/>
        </authorList>
    </citation>
    <scope>IDENTIFICATION</scope>
</reference>
<dbReference type="OMA" id="GMDPAIE"/>
<dbReference type="Proteomes" id="UP000006038">
    <property type="component" value="Unassembled WGS sequence"/>
</dbReference>
<keyword evidence="2" id="KW-0806">Transcription termination</keyword>
<protein>
    <submittedName>
        <fullName evidence="4">Uncharacterized protein</fullName>
    </submittedName>
</protein>
<dbReference type="Pfam" id="PF02536">
    <property type="entry name" value="mTERF"/>
    <property type="match status" value="1"/>
</dbReference>
<evidence type="ECO:0000313" key="4">
    <source>
        <dbReference type="EnsemblPlants" id="OB02G29190.1"/>
    </source>
</evidence>
<evidence type="ECO:0000256" key="3">
    <source>
        <dbReference type="ARBA" id="ARBA00022946"/>
    </source>
</evidence>
<evidence type="ECO:0000313" key="5">
    <source>
        <dbReference type="Proteomes" id="UP000006038"/>
    </source>
</evidence>
<keyword evidence="5" id="KW-1185">Reference proteome</keyword>
<keyword evidence="3" id="KW-0809">Transit peptide</keyword>
<sequence>MGRDPAVELPEFPHYFAFSLEGRIRPRHEALRERRVQMSLKDMLTSSDDEFRERLVDAALSAARKIAAVLWVQEYQRLNSYLMKKITFRLDQWHQQ</sequence>
<evidence type="ECO:0000256" key="1">
    <source>
        <dbReference type="ARBA" id="ARBA00007692"/>
    </source>
</evidence>
<organism evidence="4">
    <name type="scientific">Oryza brachyantha</name>
    <name type="common">malo sina</name>
    <dbReference type="NCBI Taxonomy" id="4533"/>
    <lineage>
        <taxon>Eukaryota</taxon>
        <taxon>Viridiplantae</taxon>
        <taxon>Streptophyta</taxon>
        <taxon>Embryophyta</taxon>
        <taxon>Tracheophyta</taxon>
        <taxon>Spermatophyta</taxon>
        <taxon>Magnoliopsida</taxon>
        <taxon>Liliopsida</taxon>
        <taxon>Poales</taxon>
        <taxon>Poaceae</taxon>
        <taxon>BOP clade</taxon>
        <taxon>Oryzoideae</taxon>
        <taxon>Oryzeae</taxon>
        <taxon>Oryzinae</taxon>
        <taxon>Oryza</taxon>
    </lineage>
</organism>
<keyword evidence="2" id="KW-0804">Transcription</keyword>
<keyword evidence="2" id="KW-0805">Transcription regulation</keyword>
<name>J3LE52_ORYBR</name>
<proteinExistence type="inferred from homology"/>
<evidence type="ECO:0000256" key="2">
    <source>
        <dbReference type="ARBA" id="ARBA00022472"/>
    </source>
</evidence>
<dbReference type="InterPro" id="IPR038538">
    <property type="entry name" value="MTERF_sf"/>
</dbReference>
<dbReference type="GO" id="GO:0003676">
    <property type="term" value="F:nucleic acid binding"/>
    <property type="evidence" value="ECO:0007669"/>
    <property type="project" value="InterPro"/>
</dbReference>